<gene>
    <name evidence="2" type="ORF">ROA7450_01993</name>
</gene>
<dbReference type="AlphaFoldDB" id="A0A1X6Z582"/>
<proteinExistence type="predicted"/>
<dbReference type="RefSeq" id="WP_085805515.1">
    <property type="nucleotide sequence ID" value="NZ_FWFX01000005.1"/>
</dbReference>
<reference evidence="2 3" key="1">
    <citation type="submission" date="2017-03" db="EMBL/GenBank/DDBJ databases">
        <authorList>
            <person name="Afonso C.L."/>
            <person name="Miller P.J."/>
            <person name="Scott M.A."/>
            <person name="Spackman E."/>
            <person name="Goraichik I."/>
            <person name="Dimitrov K.M."/>
            <person name="Suarez D.L."/>
            <person name="Swayne D.E."/>
        </authorList>
    </citation>
    <scope>NUCLEOTIDE SEQUENCE [LARGE SCALE GENOMIC DNA]</scope>
    <source>
        <strain evidence="2 3">CECT 7450</strain>
    </source>
</reference>
<evidence type="ECO:0000313" key="3">
    <source>
        <dbReference type="Proteomes" id="UP000193061"/>
    </source>
</evidence>
<keyword evidence="3" id="KW-1185">Reference proteome</keyword>
<feature type="domain" description="Immunity MXAN-0049 protein" evidence="1">
    <location>
        <begin position="72"/>
        <end position="216"/>
    </location>
</feature>
<protein>
    <recommendedName>
        <fullName evidence="1">Immunity MXAN-0049 protein domain-containing protein</fullName>
    </recommendedName>
</protein>
<name>A0A1X6Z582_9RHOB</name>
<dbReference type="Proteomes" id="UP000193061">
    <property type="component" value="Unassembled WGS sequence"/>
</dbReference>
<dbReference type="InterPro" id="IPR012433">
    <property type="entry name" value="Imm11"/>
</dbReference>
<organism evidence="2 3">
    <name type="scientific">Roseovarius albus</name>
    <dbReference type="NCBI Taxonomy" id="1247867"/>
    <lineage>
        <taxon>Bacteria</taxon>
        <taxon>Pseudomonadati</taxon>
        <taxon>Pseudomonadota</taxon>
        <taxon>Alphaproteobacteria</taxon>
        <taxon>Rhodobacterales</taxon>
        <taxon>Roseobacteraceae</taxon>
        <taxon>Roseovarius</taxon>
    </lineage>
</organism>
<evidence type="ECO:0000259" key="1">
    <source>
        <dbReference type="Pfam" id="PF07791"/>
    </source>
</evidence>
<dbReference type="Pfam" id="PF07791">
    <property type="entry name" value="Imm11"/>
    <property type="match status" value="1"/>
</dbReference>
<accession>A0A1X6Z582</accession>
<dbReference type="OrthoDB" id="8660107at2"/>
<sequence length="226" mass="26036">MTWGMVEPKNFGEWWPDPQRGFYTWDETLQTYYDTEMSEADKVALDMADGVNRFTFSRKFTTDMGPVDRGECPQVYETRKPLKKLGALIMLSSGFLAVDEALKAVIETLEPDVHQFYPLRIEDQKAVAFPKAYFGLVIRQFRDSFRPDDSKEGSWEKMELVEGYSVVYELKEHINGLAMSTEAIGEAHLWRESVLSSPTVFFSDALQAEIKRQGLRVPKHFKVIEV</sequence>
<evidence type="ECO:0000313" key="2">
    <source>
        <dbReference type="EMBL" id="SLN41249.1"/>
    </source>
</evidence>
<dbReference type="EMBL" id="FWFX01000005">
    <property type="protein sequence ID" value="SLN41249.1"/>
    <property type="molecule type" value="Genomic_DNA"/>
</dbReference>